<dbReference type="InterPro" id="IPR015424">
    <property type="entry name" value="PyrdxlP-dep_Trfase"/>
</dbReference>
<dbReference type="InterPro" id="IPR004839">
    <property type="entry name" value="Aminotransferase_I/II_large"/>
</dbReference>
<dbReference type="SUPFAM" id="SSF53383">
    <property type="entry name" value="PLP-dependent transferases"/>
    <property type="match status" value="1"/>
</dbReference>
<keyword evidence="2" id="KW-0808">Transferase</keyword>
<dbReference type="CDD" id="cd00609">
    <property type="entry name" value="AAT_like"/>
    <property type="match status" value="1"/>
</dbReference>
<evidence type="ECO:0000313" key="2">
    <source>
        <dbReference type="EMBL" id="MFF4775720.1"/>
    </source>
</evidence>
<proteinExistence type="predicted"/>
<dbReference type="RefSeq" id="WP_387343940.1">
    <property type="nucleotide sequence ID" value="NZ_JBIAXI010000014.1"/>
</dbReference>
<organism evidence="2 3">
    <name type="scientific">Microtetraspora fusca</name>
    <dbReference type="NCBI Taxonomy" id="1997"/>
    <lineage>
        <taxon>Bacteria</taxon>
        <taxon>Bacillati</taxon>
        <taxon>Actinomycetota</taxon>
        <taxon>Actinomycetes</taxon>
        <taxon>Streptosporangiales</taxon>
        <taxon>Streptosporangiaceae</taxon>
        <taxon>Microtetraspora</taxon>
    </lineage>
</organism>
<accession>A0ABW6V921</accession>
<name>A0ABW6V921_MICFU</name>
<dbReference type="PANTHER" id="PTHR46577:SF2">
    <property type="entry name" value="TRANSCRIPTIONAL REGULATORY PROTEIN"/>
    <property type="match status" value="1"/>
</dbReference>
<sequence>MDGPRPHRLRWVPGIVQAVAPDGVADLAPGYLDPELLPTGLIADAYTEALEEYGAAALTYGENQGVLPLRQALAERAATGGRPCGPEHVLVTAGTSHALHLLATTLARAGDVVLCEPVCYDFGRRILTDRGLLPSPIPMDGEGPDPAALVEAARAHRAAGRRVAFVYLVPTFHNPTGLLVGEHRRRELVAAARENDVLIVEDDAYAELRLDPVVMPPSLAELAGYTGVIRLCTFAKTLGPGLRLGWMIADPVLTARLAAGGLLSSGGGLNHLASLAVATLLLDGRYDRRIARLREGLRARRDALVTALGGGVAVPHGGFFLWLPGLDAGAAERAGVRVADGARFGAPPGPVSRLSYSFNPPEELAAAGRRLAALLDLTPTA</sequence>
<dbReference type="PANTHER" id="PTHR46577">
    <property type="entry name" value="HTH-TYPE TRANSCRIPTIONAL REGULATORY PROTEIN GABR"/>
    <property type="match status" value="1"/>
</dbReference>
<comment type="caution">
    <text evidence="2">The sequence shown here is derived from an EMBL/GenBank/DDBJ whole genome shotgun (WGS) entry which is preliminary data.</text>
</comment>
<dbReference type="EMBL" id="JBIAXI010000014">
    <property type="protein sequence ID" value="MFF4775720.1"/>
    <property type="molecule type" value="Genomic_DNA"/>
</dbReference>
<dbReference type="InterPro" id="IPR051446">
    <property type="entry name" value="HTH_trans_reg/aminotransferase"/>
</dbReference>
<dbReference type="Gene3D" id="3.40.640.10">
    <property type="entry name" value="Type I PLP-dependent aspartate aminotransferase-like (Major domain)"/>
    <property type="match status" value="1"/>
</dbReference>
<dbReference type="Gene3D" id="3.90.1150.10">
    <property type="entry name" value="Aspartate Aminotransferase, domain 1"/>
    <property type="match status" value="1"/>
</dbReference>
<reference evidence="2 3" key="1">
    <citation type="submission" date="2024-10" db="EMBL/GenBank/DDBJ databases">
        <title>The Natural Products Discovery Center: Release of the First 8490 Sequenced Strains for Exploring Actinobacteria Biosynthetic Diversity.</title>
        <authorList>
            <person name="Kalkreuter E."/>
            <person name="Kautsar S.A."/>
            <person name="Yang D."/>
            <person name="Bader C.D."/>
            <person name="Teijaro C.N."/>
            <person name="Fluegel L."/>
            <person name="Davis C.M."/>
            <person name="Simpson J.R."/>
            <person name="Lauterbach L."/>
            <person name="Steele A.D."/>
            <person name="Gui C."/>
            <person name="Meng S."/>
            <person name="Li G."/>
            <person name="Viehrig K."/>
            <person name="Ye F."/>
            <person name="Su P."/>
            <person name="Kiefer A.F."/>
            <person name="Nichols A."/>
            <person name="Cepeda A.J."/>
            <person name="Yan W."/>
            <person name="Fan B."/>
            <person name="Jiang Y."/>
            <person name="Adhikari A."/>
            <person name="Zheng C.-J."/>
            <person name="Schuster L."/>
            <person name="Cowan T.M."/>
            <person name="Smanski M.J."/>
            <person name="Chevrette M.G."/>
            <person name="De Carvalho L.P.S."/>
            <person name="Shen B."/>
        </authorList>
    </citation>
    <scope>NUCLEOTIDE SEQUENCE [LARGE SCALE GENOMIC DNA]</scope>
    <source>
        <strain evidence="2 3">NPDC001281</strain>
    </source>
</reference>
<dbReference type="GO" id="GO:0008483">
    <property type="term" value="F:transaminase activity"/>
    <property type="evidence" value="ECO:0007669"/>
    <property type="project" value="UniProtKB-KW"/>
</dbReference>
<dbReference type="InterPro" id="IPR015422">
    <property type="entry name" value="PyrdxlP-dep_Trfase_small"/>
</dbReference>
<dbReference type="InterPro" id="IPR015421">
    <property type="entry name" value="PyrdxlP-dep_Trfase_major"/>
</dbReference>
<evidence type="ECO:0000259" key="1">
    <source>
        <dbReference type="Pfam" id="PF00155"/>
    </source>
</evidence>
<dbReference type="Pfam" id="PF00155">
    <property type="entry name" value="Aminotran_1_2"/>
    <property type="match status" value="1"/>
</dbReference>
<keyword evidence="3" id="KW-1185">Reference proteome</keyword>
<keyword evidence="2" id="KW-0032">Aminotransferase</keyword>
<feature type="domain" description="Aminotransferase class I/classII large" evidence="1">
    <location>
        <begin position="54"/>
        <end position="356"/>
    </location>
</feature>
<protein>
    <submittedName>
        <fullName evidence="2">Aminotransferase class I/II-fold pyridoxal phosphate-dependent enzyme</fullName>
    </submittedName>
</protein>
<evidence type="ECO:0000313" key="3">
    <source>
        <dbReference type="Proteomes" id="UP001602119"/>
    </source>
</evidence>
<gene>
    <name evidence="2" type="ORF">ACFY05_22970</name>
</gene>
<dbReference type="Proteomes" id="UP001602119">
    <property type="component" value="Unassembled WGS sequence"/>
</dbReference>